<reference evidence="1 2" key="1">
    <citation type="submission" date="2023-04" db="EMBL/GenBank/DDBJ databases">
        <authorList>
            <person name="Hsu D."/>
        </authorList>
    </citation>
    <scope>NUCLEOTIDE SEQUENCE [LARGE SCALE GENOMIC DNA]</scope>
    <source>
        <strain evidence="1 2">MK1</strain>
    </source>
</reference>
<dbReference type="KEGG" id="dbc:MFMK1_000643"/>
<dbReference type="NCBIfam" id="TIGR02574">
    <property type="entry name" value="stabl_TIGR02574"/>
    <property type="match status" value="1"/>
</dbReference>
<sequence>MSSKADELFSIIEDLPVDVKTALVEKILASIYPTQKEIEEEWKKEIEERVYEFQTGKVQLIPGEEVFKEIQEKFDK</sequence>
<evidence type="ECO:0000313" key="1">
    <source>
        <dbReference type="EMBL" id="WRO20853.1"/>
    </source>
</evidence>
<dbReference type="EMBL" id="CP121694">
    <property type="protein sequence ID" value="WRO20853.1"/>
    <property type="molecule type" value="Genomic_DNA"/>
</dbReference>
<evidence type="ECO:0000313" key="2">
    <source>
        <dbReference type="Proteomes" id="UP001329915"/>
    </source>
</evidence>
<gene>
    <name evidence="1" type="ORF">MFMK1_000643</name>
</gene>
<accession>A0AAU0UJR7</accession>
<dbReference type="AlphaFoldDB" id="A0AAU0UJR7"/>
<name>A0AAU0UJR7_9FIRM</name>
<organism evidence="1 2">
    <name type="scientific">Metallumcola ferriviriculae</name>
    <dbReference type="NCBI Taxonomy" id="3039180"/>
    <lineage>
        <taxon>Bacteria</taxon>
        <taxon>Bacillati</taxon>
        <taxon>Bacillota</taxon>
        <taxon>Clostridia</taxon>
        <taxon>Neomoorellales</taxon>
        <taxon>Desulfitibacteraceae</taxon>
        <taxon>Metallumcola</taxon>
    </lineage>
</organism>
<proteinExistence type="predicted"/>
<dbReference type="InterPro" id="IPR013406">
    <property type="entry name" value="CHP02574_addiction_mod"/>
</dbReference>
<dbReference type="RefSeq" id="WP_366923731.1">
    <property type="nucleotide sequence ID" value="NZ_CP121694.1"/>
</dbReference>
<protein>
    <submittedName>
        <fullName evidence="1">Addiction module protein</fullName>
    </submittedName>
</protein>
<dbReference type="Pfam" id="PF09720">
    <property type="entry name" value="Unstab_antitox"/>
    <property type="match status" value="1"/>
</dbReference>
<keyword evidence="2" id="KW-1185">Reference proteome</keyword>
<dbReference type="Proteomes" id="UP001329915">
    <property type="component" value="Chromosome"/>
</dbReference>